<keyword evidence="1" id="KW-1015">Disulfide bond</keyword>
<reference evidence="4 5" key="1">
    <citation type="journal article" date="2013" name="Front. Microbiol.">
        <title>The genome of Nitrospina gracilis illuminates the metabolism and evolution of the major marine nitrite oxidizer.</title>
        <authorList>
            <person name="Luecker S."/>
            <person name="Nowka B."/>
            <person name="Rattei T."/>
            <person name="Spieck E."/>
            <person name="and Daims H."/>
        </authorList>
    </citation>
    <scope>NUCLEOTIDE SEQUENCE [LARGE SCALE GENOMIC DNA]</scope>
    <source>
        <strain evidence="4 5">3/211</strain>
    </source>
</reference>
<dbReference type="InterPro" id="IPR013740">
    <property type="entry name" value="Redoxin"/>
</dbReference>
<dbReference type="InterPro" id="IPR036249">
    <property type="entry name" value="Thioredoxin-like_sf"/>
</dbReference>
<evidence type="ECO:0000259" key="3">
    <source>
        <dbReference type="PROSITE" id="PS51352"/>
    </source>
</evidence>
<feature type="domain" description="Thioredoxin" evidence="3">
    <location>
        <begin position="44"/>
        <end position="192"/>
    </location>
</feature>
<dbReference type="EC" id="1.11.1.-" evidence="4"/>
<dbReference type="PANTHER" id="PTHR43110:SF1">
    <property type="entry name" value="THIOL PEROXIDASE"/>
    <property type="match status" value="1"/>
</dbReference>
<dbReference type="SUPFAM" id="SSF52833">
    <property type="entry name" value="Thioredoxin-like"/>
    <property type="match status" value="1"/>
</dbReference>
<comment type="caution">
    <text evidence="4">The sequence shown here is derived from an EMBL/GenBank/DDBJ whole genome shotgun (WGS) entry which is preliminary data.</text>
</comment>
<protein>
    <submittedName>
        <fullName evidence="4">Putative thiol peroxidase</fullName>
        <ecNumber evidence="4">1.11.1.-</ecNumber>
    </submittedName>
</protein>
<dbReference type="InterPro" id="IPR050455">
    <property type="entry name" value="Tpx_Peroxidase_subfamily"/>
</dbReference>
<dbReference type="Pfam" id="PF08534">
    <property type="entry name" value="Redoxin"/>
    <property type="match status" value="1"/>
</dbReference>
<sequence>MKKSIALILVSIFTTALLTTTLSARSGFNVTMGGKPLTLMGEPLQINEHLPDVQLPDAGLNMVDLKKAFKGKVTIVSIVPSIDTRVCEKQTHILSEENKGLDETARLVTISRDLPFAQQRFAREAKIHNILFLSDYREATFGKASGLLIGENRLLARAVLVLDKDGVIRYMEVVPDLGQLPDMERAFETARSLT</sequence>
<keyword evidence="4" id="KW-0575">Peroxidase</keyword>
<dbReference type="CDD" id="cd03014">
    <property type="entry name" value="PRX_Atyp2cys"/>
    <property type="match status" value="1"/>
</dbReference>
<dbReference type="AlphaFoldDB" id="M1YUT8"/>
<evidence type="ECO:0000256" key="2">
    <source>
        <dbReference type="ARBA" id="ARBA00023284"/>
    </source>
</evidence>
<dbReference type="OrthoDB" id="9781543at2"/>
<evidence type="ECO:0000256" key="1">
    <source>
        <dbReference type="ARBA" id="ARBA00023157"/>
    </source>
</evidence>
<dbReference type="FunCoup" id="M1YUT8">
    <property type="interactions" value="165"/>
</dbReference>
<dbReference type="GO" id="GO:0008379">
    <property type="term" value="F:thioredoxin peroxidase activity"/>
    <property type="evidence" value="ECO:0007669"/>
    <property type="project" value="InterPro"/>
</dbReference>
<gene>
    <name evidence="4" type="primary">tpx</name>
    <name evidence="4" type="ORF">NITGR_1020016</name>
</gene>
<organism evidence="4 5">
    <name type="scientific">Nitrospina gracilis (strain 3/211)</name>
    <dbReference type="NCBI Taxonomy" id="1266370"/>
    <lineage>
        <taxon>Bacteria</taxon>
        <taxon>Pseudomonadati</taxon>
        <taxon>Nitrospinota/Tectimicrobiota group</taxon>
        <taxon>Nitrospinota</taxon>
        <taxon>Nitrospinia</taxon>
        <taxon>Nitrospinales</taxon>
        <taxon>Nitrospinaceae</taxon>
        <taxon>Nitrospina</taxon>
    </lineage>
</organism>
<evidence type="ECO:0000313" key="4">
    <source>
        <dbReference type="EMBL" id="CCQ89354.1"/>
    </source>
</evidence>
<keyword evidence="2" id="KW-0676">Redox-active center</keyword>
<dbReference type="PANTHER" id="PTHR43110">
    <property type="entry name" value="THIOL PEROXIDASE"/>
    <property type="match status" value="1"/>
</dbReference>
<name>M1YUT8_NITG3</name>
<dbReference type="NCBIfam" id="NF001808">
    <property type="entry name" value="PRK00522.1"/>
    <property type="match status" value="1"/>
</dbReference>
<dbReference type="HOGENOM" id="CLU_042529_12_0_0"/>
<evidence type="ECO:0000313" key="5">
    <source>
        <dbReference type="Proteomes" id="UP000011704"/>
    </source>
</evidence>
<proteinExistence type="predicted"/>
<keyword evidence="5" id="KW-1185">Reference proteome</keyword>
<keyword evidence="4" id="KW-0560">Oxidoreductase</keyword>
<dbReference type="Gene3D" id="3.40.30.10">
    <property type="entry name" value="Glutaredoxin"/>
    <property type="match status" value="1"/>
</dbReference>
<dbReference type="EMBL" id="CAQJ01000005">
    <property type="protein sequence ID" value="CCQ89354.1"/>
    <property type="molecule type" value="Genomic_DNA"/>
</dbReference>
<dbReference type="RefSeq" id="WP_005005683.1">
    <property type="nucleotide sequence ID" value="NZ_HG422173.1"/>
</dbReference>
<dbReference type="Proteomes" id="UP000011704">
    <property type="component" value="Unassembled WGS sequence"/>
</dbReference>
<dbReference type="InterPro" id="IPR002065">
    <property type="entry name" value="TPX"/>
</dbReference>
<dbReference type="PROSITE" id="PS51352">
    <property type="entry name" value="THIOREDOXIN_2"/>
    <property type="match status" value="1"/>
</dbReference>
<dbReference type="InParanoid" id="M1YUT8"/>
<dbReference type="STRING" id="1266370.NITGR_1020016"/>
<accession>M1YUT8</accession>
<dbReference type="InterPro" id="IPR013766">
    <property type="entry name" value="Thioredoxin_domain"/>
</dbReference>